<reference evidence="1 2" key="1">
    <citation type="submission" date="2019-04" db="EMBL/GenBank/DDBJ databases">
        <title>Flavobacterium sp. nov. isolated from construction timber.</title>
        <authorList>
            <person name="Lin S.-Y."/>
            <person name="Chang C.-T."/>
            <person name="Young C.-C."/>
        </authorList>
    </citation>
    <scope>NUCLEOTIDE SEQUENCE [LARGE SCALE GENOMIC DNA]</scope>
    <source>
        <strain evidence="1 2">CC-CTC003</strain>
    </source>
</reference>
<name>A0A4S3ZVV6_9FLAO</name>
<evidence type="ECO:0000313" key="1">
    <source>
        <dbReference type="EMBL" id="THF49974.1"/>
    </source>
</evidence>
<dbReference type="OrthoDB" id="9794948at2"/>
<organism evidence="1 2">
    <name type="scientific">Flavobacterium supellecticarium</name>
    <dbReference type="NCBI Taxonomy" id="2565924"/>
    <lineage>
        <taxon>Bacteria</taxon>
        <taxon>Pseudomonadati</taxon>
        <taxon>Bacteroidota</taxon>
        <taxon>Flavobacteriia</taxon>
        <taxon>Flavobacteriales</taxon>
        <taxon>Flavobacteriaceae</taxon>
        <taxon>Flavobacterium</taxon>
    </lineage>
</organism>
<sequence length="204" mass="23370">MYIEEQYQNNDPKAIRDFIQQNSFGILINQTEGKPWGTHIPLELEYNPEGKEVLYGHIAKANPQSAALQNGATVLAIFNGPHHYISSSWYDHENVPTWNYIAVHIYGTIRLIEGDELLFSLKKLVDKYEATSENPTKIENLSAKTMRQVNGITAFEISIDQIQAVHKLSQNRDDKNHSAIIEKLENQNRPNAISIAREMRKNRK</sequence>
<comment type="caution">
    <text evidence="1">The sequence shown here is derived from an EMBL/GenBank/DDBJ whole genome shotgun (WGS) entry which is preliminary data.</text>
</comment>
<dbReference type="Proteomes" id="UP000307507">
    <property type="component" value="Unassembled WGS sequence"/>
</dbReference>
<dbReference type="SUPFAM" id="SSF50475">
    <property type="entry name" value="FMN-binding split barrel"/>
    <property type="match status" value="1"/>
</dbReference>
<dbReference type="AlphaFoldDB" id="A0A4S3ZVV6"/>
<dbReference type="InterPro" id="IPR007396">
    <property type="entry name" value="TR_PAI2-type"/>
</dbReference>
<evidence type="ECO:0000313" key="2">
    <source>
        <dbReference type="Proteomes" id="UP000307507"/>
    </source>
</evidence>
<dbReference type="PIRSF" id="PIRSF010372">
    <property type="entry name" value="PaiB"/>
    <property type="match status" value="1"/>
</dbReference>
<dbReference type="InterPro" id="IPR012349">
    <property type="entry name" value="Split_barrel_FMN-bd"/>
</dbReference>
<dbReference type="PANTHER" id="PTHR35802:SF1">
    <property type="entry name" value="PROTEASE SYNTHASE AND SPORULATION PROTEIN PAI 2"/>
    <property type="match status" value="1"/>
</dbReference>
<dbReference type="Pfam" id="PF04299">
    <property type="entry name" value="FMN_bind_2"/>
    <property type="match status" value="1"/>
</dbReference>
<dbReference type="RefSeq" id="WP_136403380.1">
    <property type="nucleotide sequence ID" value="NZ_SSNZ01000004.1"/>
</dbReference>
<accession>A0A4S3ZVV6</accession>
<proteinExistence type="predicted"/>
<dbReference type="PANTHER" id="PTHR35802">
    <property type="entry name" value="PROTEASE SYNTHASE AND SPORULATION PROTEIN PAI 2"/>
    <property type="match status" value="1"/>
</dbReference>
<dbReference type="Gene3D" id="2.30.110.10">
    <property type="entry name" value="Electron Transport, Fmn-binding Protein, Chain A"/>
    <property type="match status" value="1"/>
</dbReference>
<keyword evidence="2" id="KW-1185">Reference proteome</keyword>
<dbReference type="EMBL" id="SSNZ01000004">
    <property type="protein sequence ID" value="THF49974.1"/>
    <property type="molecule type" value="Genomic_DNA"/>
</dbReference>
<gene>
    <name evidence="1" type="ORF">E6C50_11545</name>
</gene>
<protein>
    <submittedName>
        <fullName evidence="1">FMN-binding negative transcriptional regulator</fullName>
    </submittedName>
</protein>